<accession>A0AAN9S2J6</accession>
<proteinExistence type="predicted"/>
<dbReference type="Proteomes" id="UP001386955">
    <property type="component" value="Unassembled WGS sequence"/>
</dbReference>
<reference evidence="1 2" key="1">
    <citation type="submission" date="2024-01" db="EMBL/GenBank/DDBJ databases">
        <title>The genomes of 5 underutilized Papilionoideae crops provide insights into root nodulation and disease resistanc.</title>
        <authorList>
            <person name="Jiang F."/>
        </authorList>
    </citation>
    <scope>NUCLEOTIDE SEQUENCE [LARGE SCALE GENOMIC DNA]</scope>
    <source>
        <strain evidence="1">DUOXIRENSHENG_FW03</strain>
        <tissue evidence="1">Leaves</tissue>
    </source>
</reference>
<dbReference type="AlphaFoldDB" id="A0AAN9S2J6"/>
<dbReference type="EMBL" id="JAYMYS010000006">
    <property type="protein sequence ID" value="KAK7388210.1"/>
    <property type="molecule type" value="Genomic_DNA"/>
</dbReference>
<organism evidence="1 2">
    <name type="scientific">Psophocarpus tetragonolobus</name>
    <name type="common">Winged bean</name>
    <name type="synonym">Dolichos tetragonolobus</name>
    <dbReference type="NCBI Taxonomy" id="3891"/>
    <lineage>
        <taxon>Eukaryota</taxon>
        <taxon>Viridiplantae</taxon>
        <taxon>Streptophyta</taxon>
        <taxon>Embryophyta</taxon>
        <taxon>Tracheophyta</taxon>
        <taxon>Spermatophyta</taxon>
        <taxon>Magnoliopsida</taxon>
        <taxon>eudicotyledons</taxon>
        <taxon>Gunneridae</taxon>
        <taxon>Pentapetalae</taxon>
        <taxon>rosids</taxon>
        <taxon>fabids</taxon>
        <taxon>Fabales</taxon>
        <taxon>Fabaceae</taxon>
        <taxon>Papilionoideae</taxon>
        <taxon>50 kb inversion clade</taxon>
        <taxon>NPAAA clade</taxon>
        <taxon>indigoferoid/millettioid clade</taxon>
        <taxon>Phaseoleae</taxon>
        <taxon>Psophocarpus</taxon>
    </lineage>
</organism>
<comment type="caution">
    <text evidence="1">The sequence shown here is derived from an EMBL/GenBank/DDBJ whole genome shotgun (WGS) entry which is preliminary data.</text>
</comment>
<sequence length="117" mass="13346">MKWLCNFLSVHGAIAAVMLWVTWKTCNILVFNQTTTSELQVVSRIREEASTCQRAFQCSIGEVRVDRVPRLSDSLQLVWLIQEGSTPDHRYANEIALIRDIAFLHMPCGKVTRVRIG</sequence>
<gene>
    <name evidence="1" type="ORF">VNO78_23019</name>
</gene>
<keyword evidence="2" id="KW-1185">Reference proteome</keyword>
<evidence type="ECO:0000313" key="2">
    <source>
        <dbReference type="Proteomes" id="UP001386955"/>
    </source>
</evidence>
<protein>
    <submittedName>
        <fullName evidence="1">Uncharacterized protein</fullName>
    </submittedName>
</protein>
<evidence type="ECO:0000313" key="1">
    <source>
        <dbReference type="EMBL" id="KAK7388210.1"/>
    </source>
</evidence>
<name>A0AAN9S2J6_PSOTE</name>